<reference evidence="2 3" key="1">
    <citation type="submission" date="2012-05" db="EMBL/GenBank/DDBJ databases">
        <authorList>
            <person name="Weinstock G."/>
            <person name="Sodergren E."/>
            <person name="Lobos E.A."/>
            <person name="Fulton L."/>
            <person name="Fulton R."/>
            <person name="Courtney L."/>
            <person name="Fronick C."/>
            <person name="O'Laughlin M."/>
            <person name="Godfrey J."/>
            <person name="Wilson R.M."/>
            <person name="Miner T."/>
            <person name="Farmer C."/>
            <person name="Delehaunty K."/>
            <person name="Cordes M."/>
            <person name="Minx P."/>
            <person name="Tomlinson C."/>
            <person name="Chen J."/>
            <person name="Wollam A."/>
            <person name="Pepin K.H."/>
            <person name="Bhonagiri V."/>
            <person name="Zhang X."/>
            <person name="Suruliraj S."/>
            <person name="Warren W."/>
            <person name="Mitreva M."/>
            <person name="Mardis E.R."/>
            <person name="Wilson R.K."/>
        </authorList>
    </citation>
    <scope>NUCLEOTIDE SEQUENCE [LARGE SCALE GENOMIC DNA]</scope>
    <source>
        <strain evidence="2 3">F0037</strain>
    </source>
</reference>
<name>L1NA54_9PORP</name>
<dbReference type="HOGENOM" id="CLU_141626_0_0_10"/>
<feature type="chain" id="PRO_5003954384" description="Lipoprotein" evidence="1">
    <location>
        <begin position="23"/>
        <end position="153"/>
    </location>
</feature>
<proteinExistence type="predicted"/>
<dbReference type="STRING" id="1127696.HMPREF9134_01584"/>
<dbReference type="RefSeq" id="WP_005467703.1">
    <property type="nucleotide sequence ID" value="NZ_KB291032.1"/>
</dbReference>
<accession>L1NA54</accession>
<dbReference type="AlphaFoldDB" id="L1NA54"/>
<evidence type="ECO:0000256" key="1">
    <source>
        <dbReference type="SAM" id="SignalP"/>
    </source>
</evidence>
<evidence type="ECO:0000313" key="2">
    <source>
        <dbReference type="EMBL" id="EKY00253.1"/>
    </source>
</evidence>
<keyword evidence="1" id="KW-0732">Signal</keyword>
<dbReference type="PATRIC" id="fig|1127696.3.peg.1429"/>
<protein>
    <recommendedName>
        <fullName evidence="4">Lipoprotein</fullName>
    </recommendedName>
</protein>
<gene>
    <name evidence="2" type="ORF">HMPREF9134_01584</name>
</gene>
<organism evidence="2 3">
    <name type="scientific">Porphyromonas catoniae F0037</name>
    <dbReference type="NCBI Taxonomy" id="1127696"/>
    <lineage>
        <taxon>Bacteria</taxon>
        <taxon>Pseudomonadati</taxon>
        <taxon>Bacteroidota</taxon>
        <taxon>Bacteroidia</taxon>
        <taxon>Bacteroidales</taxon>
        <taxon>Porphyromonadaceae</taxon>
        <taxon>Porphyromonas</taxon>
    </lineage>
</organism>
<dbReference type="Proteomes" id="UP000010408">
    <property type="component" value="Unassembled WGS sequence"/>
</dbReference>
<dbReference type="PROSITE" id="PS51257">
    <property type="entry name" value="PROKAR_LIPOPROTEIN"/>
    <property type="match status" value="1"/>
</dbReference>
<evidence type="ECO:0000313" key="3">
    <source>
        <dbReference type="Proteomes" id="UP000010408"/>
    </source>
</evidence>
<evidence type="ECO:0008006" key="4">
    <source>
        <dbReference type="Google" id="ProtNLM"/>
    </source>
</evidence>
<dbReference type="EMBL" id="AMEQ01000040">
    <property type="protein sequence ID" value="EKY00253.1"/>
    <property type="molecule type" value="Genomic_DNA"/>
</dbReference>
<feature type="signal peptide" evidence="1">
    <location>
        <begin position="1"/>
        <end position="22"/>
    </location>
</feature>
<comment type="caution">
    <text evidence="2">The sequence shown here is derived from an EMBL/GenBank/DDBJ whole genome shotgun (WGS) entry which is preliminary data.</text>
</comment>
<sequence>MKIQIIRSALALLLIVAGVACKKVPVGYLDADHASFPKKEVQAYRKVADDSPHSTKQKYPAPWSSGRIQGVSGTNPVNYLLSDVKASDGGDAARFKEEEKKGTITVYGGTINVFPAAVKVLPNGRYTVSLKVYNEGHTKILTDICTFIIQEEE</sequence>